<proteinExistence type="inferred from homology"/>
<dbReference type="GO" id="GO:0003992">
    <property type="term" value="F:N2-acetyl-L-ornithine:2-oxoglutarate 5-aminotransferase activity"/>
    <property type="evidence" value="ECO:0007669"/>
    <property type="project" value="UniProtKB-UniRule"/>
</dbReference>
<feature type="binding site" evidence="5">
    <location>
        <begin position="96"/>
        <end position="97"/>
    </location>
    <ligand>
        <name>pyridoxal 5'-phosphate</name>
        <dbReference type="ChEBI" id="CHEBI:597326"/>
    </ligand>
</feature>
<keyword evidence="5" id="KW-0055">Arginine biosynthesis</keyword>
<evidence type="ECO:0000313" key="6">
    <source>
        <dbReference type="EMBL" id="SLM12647.1"/>
    </source>
</evidence>
<dbReference type="SUPFAM" id="SSF53383">
    <property type="entry name" value="PLP-dependent transferases"/>
    <property type="match status" value="1"/>
</dbReference>
<dbReference type="NCBIfam" id="NF002325">
    <property type="entry name" value="PRK01278.1"/>
    <property type="match status" value="1"/>
</dbReference>
<dbReference type="GO" id="GO:0006526">
    <property type="term" value="P:L-arginine biosynthetic process"/>
    <property type="evidence" value="ECO:0007669"/>
    <property type="project" value="UniProtKB-UniRule"/>
</dbReference>
<evidence type="ECO:0000256" key="1">
    <source>
        <dbReference type="ARBA" id="ARBA00022576"/>
    </source>
</evidence>
<dbReference type="InterPro" id="IPR015422">
    <property type="entry name" value="PyrdxlP-dep_Trfase_small"/>
</dbReference>
<feature type="binding site" evidence="5">
    <location>
        <position position="271"/>
    </location>
    <ligand>
        <name>pyridoxal 5'-phosphate</name>
        <dbReference type="ChEBI" id="CHEBI:597326"/>
    </ligand>
</feature>
<dbReference type="FunFam" id="3.40.640.10:FF:000004">
    <property type="entry name" value="Acetylornithine aminotransferase"/>
    <property type="match status" value="1"/>
</dbReference>
<comment type="cofactor">
    <cofactor evidence="5">
        <name>pyridoxal 5'-phosphate</name>
        <dbReference type="ChEBI" id="CHEBI:597326"/>
    </cofactor>
    <text evidence="5">Binds 1 pyridoxal phosphate per subunit.</text>
</comment>
<comment type="miscellaneous">
    <text evidence="5">May also have succinyldiaminopimelate aminotransferase activity, thus carrying out the corresponding step in lysine biosynthesis.</text>
</comment>
<dbReference type="InterPro" id="IPR005814">
    <property type="entry name" value="Aminotrans_3"/>
</dbReference>
<feature type="binding site" evidence="5">
    <location>
        <begin position="213"/>
        <end position="216"/>
    </location>
    <ligand>
        <name>pyridoxal 5'-phosphate</name>
        <dbReference type="ChEBI" id="CHEBI:597326"/>
    </ligand>
</feature>
<feature type="binding site" evidence="5">
    <location>
        <position position="270"/>
    </location>
    <ligand>
        <name>N(2)-acetyl-L-ornithine</name>
        <dbReference type="ChEBI" id="CHEBI:57805"/>
    </ligand>
</feature>
<gene>
    <name evidence="5 6" type="primary">argD</name>
    <name evidence="6" type="ORF">SPIROBIBN47_260001</name>
</gene>
<dbReference type="AlphaFoldDB" id="A0A3P3XJ17"/>
<evidence type="ECO:0000256" key="5">
    <source>
        <dbReference type="HAMAP-Rule" id="MF_01107"/>
    </source>
</evidence>
<feature type="binding site" evidence="5">
    <location>
        <position position="131"/>
    </location>
    <ligand>
        <name>N(2)-acetyl-L-ornithine</name>
        <dbReference type="ChEBI" id="CHEBI:57805"/>
    </ligand>
</feature>
<keyword evidence="1 5" id="KW-0032">Aminotransferase</keyword>
<evidence type="ECO:0000256" key="4">
    <source>
        <dbReference type="ARBA" id="ARBA00022898"/>
    </source>
</evidence>
<dbReference type="PANTHER" id="PTHR11986">
    <property type="entry name" value="AMINOTRANSFERASE CLASS III"/>
    <property type="match status" value="1"/>
</dbReference>
<protein>
    <recommendedName>
        <fullName evidence="5">Acetylornithine aminotransferase</fullName>
        <shortName evidence="5">ACOAT</shortName>
        <ecNumber evidence="5">2.6.1.11</ecNumber>
    </recommendedName>
</protein>
<dbReference type="CDD" id="cd00610">
    <property type="entry name" value="OAT_like"/>
    <property type="match status" value="1"/>
</dbReference>
<comment type="catalytic activity">
    <reaction evidence="5">
        <text>N(2)-acetyl-L-ornithine + 2-oxoglutarate = N-acetyl-L-glutamate 5-semialdehyde + L-glutamate</text>
        <dbReference type="Rhea" id="RHEA:18049"/>
        <dbReference type="ChEBI" id="CHEBI:16810"/>
        <dbReference type="ChEBI" id="CHEBI:29123"/>
        <dbReference type="ChEBI" id="CHEBI:29985"/>
        <dbReference type="ChEBI" id="CHEBI:57805"/>
        <dbReference type="EC" id="2.6.1.11"/>
    </reaction>
</comment>
<dbReference type="InterPro" id="IPR004636">
    <property type="entry name" value="AcOrn/SuccOrn_fam"/>
</dbReference>
<dbReference type="Gene3D" id="3.40.640.10">
    <property type="entry name" value="Type I PLP-dependent aspartate aminotransferase-like (Major domain)"/>
    <property type="match status" value="1"/>
</dbReference>
<dbReference type="InterPro" id="IPR015424">
    <property type="entry name" value="PyrdxlP-dep_Trfase"/>
</dbReference>
<reference evidence="6" key="1">
    <citation type="submission" date="2017-02" db="EMBL/GenBank/DDBJ databases">
        <authorList>
            <person name="Regsiter A."/>
            <person name="William W."/>
        </authorList>
    </citation>
    <scope>NUCLEOTIDE SEQUENCE</scope>
    <source>
        <strain evidence="6">Bib</strain>
    </source>
</reference>
<name>A0A3P3XJ17_9SPIR</name>
<comment type="subcellular location">
    <subcellularLocation>
        <location evidence="5">Cytoplasm</location>
    </subcellularLocation>
</comment>
<dbReference type="NCBIfam" id="TIGR00707">
    <property type="entry name" value="argD"/>
    <property type="match status" value="1"/>
</dbReference>
<dbReference type="Gene3D" id="3.90.1150.10">
    <property type="entry name" value="Aspartate Aminotransferase, domain 1"/>
    <property type="match status" value="1"/>
</dbReference>
<dbReference type="GO" id="GO:0005737">
    <property type="term" value="C:cytoplasm"/>
    <property type="evidence" value="ECO:0007669"/>
    <property type="project" value="UniProtKB-SubCell"/>
</dbReference>
<organism evidence="6">
    <name type="scientific">uncultured spirochete</name>
    <dbReference type="NCBI Taxonomy" id="156406"/>
    <lineage>
        <taxon>Bacteria</taxon>
        <taxon>Pseudomonadati</taxon>
        <taxon>Spirochaetota</taxon>
        <taxon>Spirochaetia</taxon>
        <taxon>Spirochaetales</taxon>
        <taxon>environmental samples</taxon>
    </lineage>
</organism>
<evidence type="ECO:0000256" key="2">
    <source>
        <dbReference type="ARBA" id="ARBA00022605"/>
    </source>
</evidence>
<dbReference type="HAMAP" id="MF_01107">
    <property type="entry name" value="ArgD_aminotrans_3"/>
    <property type="match status" value="1"/>
</dbReference>
<dbReference type="UniPathway" id="UPA00068">
    <property type="reaction ID" value="UER00109"/>
</dbReference>
<dbReference type="EC" id="2.6.1.11" evidence="5"/>
<dbReference type="InterPro" id="IPR050103">
    <property type="entry name" value="Class-III_PLP-dep_AT"/>
</dbReference>
<dbReference type="EMBL" id="FWDM01000019">
    <property type="protein sequence ID" value="SLM12647.1"/>
    <property type="molecule type" value="Genomic_DNA"/>
</dbReference>
<keyword evidence="4 5" id="KW-0663">Pyridoxal phosphate</keyword>
<feature type="modified residue" description="N6-(pyridoxal phosphate)lysine" evidence="5">
    <location>
        <position position="242"/>
    </location>
</feature>
<dbReference type="GO" id="GO:0030170">
    <property type="term" value="F:pyridoxal phosphate binding"/>
    <property type="evidence" value="ECO:0007669"/>
    <property type="project" value="InterPro"/>
</dbReference>
<comment type="subunit">
    <text evidence="5">Homodimer.</text>
</comment>
<accession>A0A3P3XJ17</accession>
<dbReference type="Pfam" id="PF00202">
    <property type="entry name" value="Aminotran_3"/>
    <property type="match status" value="1"/>
</dbReference>
<dbReference type="InterPro" id="IPR049704">
    <property type="entry name" value="Aminotrans_3_PPA_site"/>
</dbReference>
<dbReference type="PANTHER" id="PTHR11986:SF79">
    <property type="entry name" value="ACETYLORNITHINE AMINOTRANSFERASE, MITOCHONDRIAL"/>
    <property type="match status" value="1"/>
</dbReference>
<keyword evidence="5" id="KW-0963">Cytoplasm</keyword>
<dbReference type="InterPro" id="IPR015421">
    <property type="entry name" value="PyrdxlP-dep_Trfase_major"/>
</dbReference>
<keyword evidence="2 5" id="KW-0028">Amino-acid biosynthesis</keyword>
<feature type="binding site" evidence="5">
    <location>
        <position position="128"/>
    </location>
    <ligand>
        <name>pyridoxal 5'-phosphate</name>
        <dbReference type="ChEBI" id="CHEBI:597326"/>
    </ligand>
</feature>
<sequence>MKERFMNTYARTGLVLDHGVGARLFTVDGTEYIDFTAGIGVNSLGHGHPRLVEAIAAQAAKIMHVSNYFLTEPSIELAEKLTEATGFDTVFFCNSGAEANEGMFKLARKYGSSKNPDKNVIVTLKQSFHGRTITTVTATGQDKFHKFFGPFTPGFVYAEPEDIAGLDALLGPNVCAFAFEPIQGEGGVRPLSRAYLQAAEKMCRERDILFCADEVQTGVGRTGAVLACERLGVRPDVTAIAKGLAGGVPIGAVLARGKAADVFQPGDHGTTFGGGALAASAALVVLSELESPGFLDEVDQKGRHLMELVEGFRHPLVKDVRGMGLMIGIGVKVDPHKIVDAARAHRLLTLTAGDDTVRLLPPLVITMEEIELGVAALKQALDDVSSAPNLVPELK</sequence>
<dbReference type="GO" id="GO:0042802">
    <property type="term" value="F:identical protein binding"/>
    <property type="evidence" value="ECO:0007669"/>
    <property type="project" value="TreeGrafter"/>
</dbReference>
<comment type="pathway">
    <text evidence="5">Amino-acid biosynthesis; L-arginine biosynthesis; N(2)-acetyl-L-ornithine from L-glutamate: step 4/4.</text>
</comment>
<dbReference type="PROSITE" id="PS00600">
    <property type="entry name" value="AA_TRANSFER_CLASS_3"/>
    <property type="match status" value="1"/>
</dbReference>
<keyword evidence="3 5" id="KW-0808">Transferase</keyword>
<evidence type="ECO:0000256" key="3">
    <source>
        <dbReference type="ARBA" id="ARBA00022679"/>
    </source>
</evidence>
<comment type="similarity">
    <text evidence="5">Belongs to the class-III pyridoxal-phosphate-dependent aminotransferase family. ArgD subfamily.</text>
</comment>
<dbReference type="PIRSF" id="PIRSF000521">
    <property type="entry name" value="Transaminase_4ab_Lys_Orn"/>
    <property type="match status" value="1"/>
</dbReference>